<organism evidence="1 2">
    <name type="scientific">Alteraurantiacibacter lauratis</name>
    <dbReference type="NCBI Taxonomy" id="2054627"/>
    <lineage>
        <taxon>Bacteria</taxon>
        <taxon>Pseudomonadati</taxon>
        <taxon>Pseudomonadota</taxon>
        <taxon>Alphaproteobacteria</taxon>
        <taxon>Sphingomonadales</taxon>
        <taxon>Erythrobacteraceae</taxon>
        <taxon>Alteraurantiacibacter</taxon>
    </lineage>
</organism>
<sequence length="132" mass="14733">MMSVMLFASLENDLAERKVVVIAGYTCLVLHMIDGVCHRGIRKGEHQGNAKHRKKPGERMLGQLQHNSKSIANPRKKASIVQKTGGRSIYWQPEPLNRTSSLPFRHHRHCHLSFSNGRKSSSIGIGAKALTL</sequence>
<keyword evidence="2" id="KW-1185">Reference proteome</keyword>
<evidence type="ECO:0000313" key="2">
    <source>
        <dbReference type="Proteomes" id="UP001595378"/>
    </source>
</evidence>
<dbReference type="EMBL" id="JBHRSU010000023">
    <property type="protein sequence ID" value="MFC3100660.1"/>
    <property type="molecule type" value="Genomic_DNA"/>
</dbReference>
<proteinExistence type="predicted"/>
<dbReference type="RefSeq" id="WP_336920613.1">
    <property type="nucleotide sequence ID" value="NZ_JBANRN010000021.1"/>
</dbReference>
<accession>A0ABV7EFJ5</accession>
<name>A0ABV7EFJ5_9SPHN</name>
<comment type="caution">
    <text evidence="1">The sequence shown here is derived from an EMBL/GenBank/DDBJ whole genome shotgun (WGS) entry which is preliminary data.</text>
</comment>
<dbReference type="Proteomes" id="UP001595378">
    <property type="component" value="Unassembled WGS sequence"/>
</dbReference>
<evidence type="ECO:0000313" key="1">
    <source>
        <dbReference type="EMBL" id="MFC3100660.1"/>
    </source>
</evidence>
<gene>
    <name evidence="1" type="ORF">ACFODK_07160</name>
</gene>
<reference evidence="2" key="1">
    <citation type="journal article" date="2019" name="Int. J. Syst. Evol. Microbiol.">
        <title>The Global Catalogue of Microorganisms (GCM) 10K type strain sequencing project: providing services to taxonomists for standard genome sequencing and annotation.</title>
        <authorList>
            <consortium name="The Broad Institute Genomics Platform"/>
            <consortium name="The Broad Institute Genome Sequencing Center for Infectious Disease"/>
            <person name="Wu L."/>
            <person name="Ma J."/>
        </authorList>
    </citation>
    <scope>NUCLEOTIDE SEQUENCE [LARGE SCALE GENOMIC DNA]</scope>
    <source>
        <strain evidence="2">KCTC 52606</strain>
    </source>
</reference>
<protein>
    <submittedName>
        <fullName evidence="1">Uncharacterized protein</fullName>
    </submittedName>
</protein>